<protein>
    <submittedName>
        <fullName evidence="1">Uncharacterized protein</fullName>
    </submittedName>
</protein>
<comment type="caution">
    <text evidence="1">The sequence shown here is derived from an EMBL/GenBank/DDBJ whole genome shotgun (WGS) entry which is preliminary data.</text>
</comment>
<sequence length="75" mass="8132">MYVKIETTSGQNYTVIGSLPSGWQPRKYVLQRAYIVGGKPSTYEPYVEINGSGQVSISPMGVAGTMHCTVSYIAL</sequence>
<proteinExistence type="predicted"/>
<organism evidence="1 2">
    <name type="scientific">Eggerthella lenta</name>
    <name type="common">Eubacterium lentum</name>
    <dbReference type="NCBI Taxonomy" id="84112"/>
    <lineage>
        <taxon>Bacteria</taxon>
        <taxon>Bacillati</taxon>
        <taxon>Actinomycetota</taxon>
        <taxon>Coriobacteriia</taxon>
        <taxon>Eggerthellales</taxon>
        <taxon>Eggerthellaceae</taxon>
        <taxon>Eggerthella</taxon>
    </lineage>
</organism>
<dbReference type="Proteomes" id="UP000253752">
    <property type="component" value="Unassembled WGS sequence"/>
</dbReference>
<reference evidence="1 2" key="1">
    <citation type="journal article" date="2018" name="Elife">
        <title>Discovery and characterization of a prevalent human gut bacterial enzyme sufficient for the inactivation of a family of plant toxins.</title>
        <authorList>
            <person name="Koppel N."/>
            <person name="Bisanz J.E."/>
            <person name="Pandelia M.E."/>
            <person name="Turnbaugh P.J."/>
            <person name="Balskus E.P."/>
        </authorList>
    </citation>
    <scope>NUCLEOTIDE SEQUENCE [LARGE SCALE GENOMIC DNA]</scope>
    <source>
        <strain evidence="1 2">MR1 #12</strain>
    </source>
</reference>
<accession>A0A369MQ32</accession>
<dbReference type="EMBL" id="PPTX01000022">
    <property type="protein sequence ID" value="RDB76273.1"/>
    <property type="molecule type" value="Genomic_DNA"/>
</dbReference>
<evidence type="ECO:0000313" key="2">
    <source>
        <dbReference type="Proteomes" id="UP000253752"/>
    </source>
</evidence>
<dbReference type="AlphaFoldDB" id="A0A369MQ32"/>
<dbReference type="RefSeq" id="WP_114516585.1">
    <property type="nucleotide sequence ID" value="NZ_PPTX01000022.1"/>
</dbReference>
<name>A0A369MQ32_EGGLN</name>
<gene>
    <name evidence="1" type="ORF">C1872_12585</name>
</gene>
<evidence type="ECO:0000313" key="1">
    <source>
        <dbReference type="EMBL" id="RDB76273.1"/>
    </source>
</evidence>